<keyword evidence="2" id="KW-1133">Transmembrane helix</keyword>
<evidence type="ECO:0000256" key="2">
    <source>
        <dbReference type="SAM" id="Phobius"/>
    </source>
</evidence>
<feature type="transmembrane region" description="Helical" evidence="2">
    <location>
        <begin position="142"/>
        <end position="163"/>
    </location>
</feature>
<keyword evidence="4" id="KW-1185">Reference proteome</keyword>
<evidence type="ECO:0000313" key="4">
    <source>
        <dbReference type="Proteomes" id="UP001500839"/>
    </source>
</evidence>
<protein>
    <submittedName>
        <fullName evidence="3">Uncharacterized protein</fullName>
    </submittedName>
</protein>
<organism evidence="3 4">
    <name type="scientific">Tomitella cavernea</name>
    <dbReference type="NCBI Taxonomy" id="1387982"/>
    <lineage>
        <taxon>Bacteria</taxon>
        <taxon>Bacillati</taxon>
        <taxon>Actinomycetota</taxon>
        <taxon>Actinomycetes</taxon>
        <taxon>Mycobacteriales</taxon>
        <taxon>Tomitella</taxon>
    </lineage>
</organism>
<name>A0ABP9CTR2_9ACTN</name>
<feature type="region of interest" description="Disordered" evidence="1">
    <location>
        <begin position="183"/>
        <end position="206"/>
    </location>
</feature>
<reference evidence="4" key="1">
    <citation type="journal article" date="2019" name="Int. J. Syst. Evol. Microbiol.">
        <title>The Global Catalogue of Microorganisms (GCM) 10K type strain sequencing project: providing services to taxonomists for standard genome sequencing and annotation.</title>
        <authorList>
            <consortium name="The Broad Institute Genomics Platform"/>
            <consortium name="The Broad Institute Genome Sequencing Center for Infectious Disease"/>
            <person name="Wu L."/>
            <person name="Ma J."/>
        </authorList>
    </citation>
    <scope>NUCLEOTIDE SEQUENCE [LARGE SCALE GENOMIC DNA]</scope>
    <source>
        <strain evidence="4">JCM 18542</strain>
    </source>
</reference>
<feature type="transmembrane region" description="Helical" evidence="2">
    <location>
        <begin position="102"/>
        <end position="122"/>
    </location>
</feature>
<proteinExistence type="predicted"/>
<dbReference type="EMBL" id="BAABKQ010000001">
    <property type="protein sequence ID" value="GAA4815906.1"/>
    <property type="molecule type" value="Genomic_DNA"/>
</dbReference>
<accession>A0ABP9CTR2</accession>
<keyword evidence="2" id="KW-0472">Membrane</keyword>
<dbReference type="Proteomes" id="UP001500839">
    <property type="component" value="Unassembled WGS sequence"/>
</dbReference>
<feature type="transmembrane region" description="Helical" evidence="2">
    <location>
        <begin position="71"/>
        <end position="95"/>
    </location>
</feature>
<evidence type="ECO:0000313" key="3">
    <source>
        <dbReference type="EMBL" id="GAA4815906.1"/>
    </source>
</evidence>
<feature type="transmembrane region" description="Helical" evidence="2">
    <location>
        <begin position="31"/>
        <end position="51"/>
    </location>
</feature>
<gene>
    <name evidence="3" type="ORF">GCM10023353_22330</name>
</gene>
<sequence>MSDQIPEDLQHFQKDFEKAEKKVAGEIDPGMRSVGIAVAILLLLASFLLPHTGSVNGWDVLVHNDAAQGEAVAITSQLFVWFALVFGAFTGMITLLTRRWTLAWVTAAGCAVGIFLGVLAIWSRQTPSGVLDAQDAALADLSGPGVGIVVGLILLVVLTYLWVGVAWSKTSLQLAAEEERRQHAAEDEDAWMNQARLGRPEAPYRD</sequence>
<comment type="caution">
    <text evidence="3">The sequence shown here is derived from an EMBL/GenBank/DDBJ whole genome shotgun (WGS) entry which is preliminary data.</text>
</comment>
<keyword evidence="2" id="KW-0812">Transmembrane</keyword>
<dbReference type="RefSeq" id="WP_200175092.1">
    <property type="nucleotide sequence ID" value="NZ_BAABKQ010000001.1"/>
</dbReference>
<evidence type="ECO:0000256" key="1">
    <source>
        <dbReference type="SAM" id="MobiDB-lite"/>
    </source>
</evidence>